<sequence>MSRSSLCEICESRPATNVCPRCGAQVCDQDFDSERRMCESCLSSVKGEDDVSPGYDEGPGGPGVSD</sequence>
<reference evidence="2 3" key="1">
    <citation type="journal article" date="2019" name="Int. J. Syst. Evol. Microbiol.">
        <title>The Global Catalogue of Microorganisms (GCM) 10K type strain sequencing project: providing services to taxonomists for standard genome sequencing and annotation.</title>
        <authorList>
            <consortium name="The Broad Institute Genomics Platform"/>
            <consortium name="The Broad Institute Genome Sequencing Center for Infectious Disease"/>
            <person name="Wu L."/>
            <person name="Ma J."/>
        </authorList>
    </citation>
    <scope>NUCLEOTIDE SEQUENCE [LARGE SCALE GENOMIC DNA]</scope>
    <source>
        <strain evidence="2 3">YIM 94188</strain>
    </source>
</reference>
<gene>
    <name evidence="2" type="ORF">ACFQEV_05165</name>
</gene>
<feature type="compositionally biased region" description="Gly residues" evidence="1">
    <location>
        <begin position="57"/>
        <end position="66"/>
    </location>
</feature>
<dbReference type="Proteomes" id="UP001596408">
    <property type="component" value="Unassembled WGS sequence"/>
</dbReference>
<evidence type="ECO:0000313" key="3">
    <source>
        <dbReference type="Proteomes" id="UP001596408"/>
    </source>
</evidence>
<feature type="region of interest" description="Disordered" evidence="1">
    <location>
        <begin position="45"/>
        <end position="66"/>
    </location>
</feature>
<dbReference type="EMBL" id="JBHSXH010000009">
    <property type="protein sequence ID" value="MFC6824386.1"/>
    <property type="molecule type" value="Genomic_DNA"/>
</dbReference>
<evidence type="ECO:0000256" key="1">
    <source>
        <dbReference type="SAM" id="MobiDB-lite"/>
    </source>
</evidence>
<protein>
    <recommendedName>
        <fullName evidence="4">HIT zinc finger</fullName>
    </recommendedName>
</protein>
<evidence type="ECO:0008006" key="4">
    <source>
        <dbReference type="Google" id="ProtNLM"/>
    </source>
</evidence>
<organism evidence="2 3">
    <name type="scientific">Halopelagius fulvigenes</name>
    <dbReference type="NCBI Taxonomy" id="1198324"/>
    <lineage>
        <taxon>Archaea</taxon>
        <taxon>Methanobacteriati</taxon>
        <taxon>Methanobacteriota</taxon>
        <taxon>Stenosarchaea group</taxon>
        <taxon>Halobacteria</taxon>
        <taxon>Halobacteriales</taxon>
        <taxon>Haloferacaceae</taxon>
    </lineage>
</organism>
<dbReference type="RefSeq" id="WP_379693227.1">
    <property type="nucleotide sequence ID" value="NZ_JBHSXH010000009.1"/>
</dbReference>
<dbReference type="AlphaFoldDB" id="A0ABD5TV05"/>
<keyword evidence="3" id="KW-1185">Reference proteome</keyword>
<evidence type="ECO:0000313" key="2">
    <source>
        <dbReference type="EMBL" id="MFC6824386.1"/>
    </source>
</evidence>
<accession>A0ABD5TV05</accession>
<comment type="caution">
    <text evidence="2">The sequence shown here is derived from an EMBL/GenBank/DDBJ whole genome shotgun (WGS) entry which is preliminary data.</text>
</comment>
<name>A0ABD5TV05_9EURY</name>
<proteinExistence type="predicted"/>